<evidence type="ECO:0000259" key="20">
    <source>
        <dbReference type="PROSITE" id="PS51350"/>
    </source>
</evidence>
<feature type="binding site" evidence="19">
    <location>
        <position position="565"/>
    </location>
    <ligand>
        <name>Mg(2+)</name>
        <dbReference type="ChEBI" id="CHEBI:18420"/>
    </ligand>
</feature>
<dbReference type="InterPro" id="IPR000032">
    <property type="entry name" value="HPr-like"/>
</dbReference>
<dbReference type="GO" id="GO:0008965">
    <property type="term" value="F:phosphoenolpyruvate-protein phosphotransferase activity"/>
    <property type="evidence" value="ECO:0007669"/>
    <property type="project" value="UniProtKB-EC"/>
</dbReference>
<dbReference type="InterPro" id="IPR000121">
    <property type="entry name" value="PEP_util_C"/>
</dbReference>
<comment type="caution">
    <text evidence="21">The sequence shown here is derived from an EMBL/GenBank/DDBJ whole genome shotgun (WGS) entry which is preliminary data.</text>
</comment>
<dbReference type="InterPro" id="IPR036637">
    <property type="entry name" value="Phosphohistidine_dom_sf"/>
</dbReference>
<evidence type="ECO:0000256" key="2">
    <source>
        <dbReference type="ARBA" id="ARBA00001946"/>
    </source>
</evidence>
<comment type="subcellular location">
    <subcellularLocation>
        <location evidence="3 16">Cytoplasm</location>
    </subcellularLocation>
</comment>
<proteinExistence type="inferred from homology"/>
<evidence type="ECO:0000256" key="1">
    <source>
        <dbReference type="ARBA" id="ARBA00000683"/>
    </source>
</evidence>
<keyword evidence="10 16" id="KW-0808">Transferase</keyword>
<dbReference type="SUPFAM" id="SSF52009">
    <property type="entry name" value="Phosphohistidine domain"/>
    <property type="match status" value="1"/>
</dbReference>
<gene>
    <name evidence="21" type="primary">ptsP</name>
    <name evidence="21" type="ORF">M8523_08700</name>
</gene>
<dbReference type="GO" id="GO:0016301">
    <property type="term" value="F:kinase activity"/>
    <property type="evidence" value="ECO:0007669"/>
    <property type="project" value="UniProtKB-KW"/>
</dbReference>
<dbReference type="PIRSF" id="PIRSF000732">
    <property type="entry name" value="PTS_enzyme_I"/>
    <property type="match status" value="1"/>
</dbReference>
<dbReference type="PRINTS" id="PR01736">
    <property type="entry name" value="PHPHTRNFRASE"/>
</dbReference>
<dbReference type="PRINTS" id="PR00107">
    <property type="entry name" value="PHOSPHOCPHPR"/>
</dbReference>
<feature type="active site" description="Tele-phosphohistidine intermediate" evidence="17">
    <location>
        <position position="300"/>
    </location>
</feature>
<dbReference type="InterPro" id="IPR035895">
    <property type="entry name" value="HPr-like_sf"/>
</dbReference>
<evidence type="ECO:0000256" key="17">
    <source>
        <dbReference type="PIRSR" id="PIRSR000732-1"/>
    </source>
</evidence>
<dbReference type="PANTHER" id="PTHR46244">
    <property type="entry name" value="PHOSPHOENOLPYRUVATE-PROTEIN PHOSPHOTRANSFERASE"/>
    <property type="match status" value="1"/>
</dbReference>
<feature type="binding site" evidence="19">
    <location>
        <position position="541"/>
    </location>
    <ligand>
        <name>Mg(2+)</name>
        <dbReference type="ChEBI" id="CHEBI:18420"/>
    </ligand>
</feature>
<sequence length="655" mass="69592">MIERHVTVRVKEGLHARPATQFVKLAKTFVSDVQIRRGDKGANAKSSVKLMLLGLKEGEDVSLTAEGDDAPAALDALATFIETPEAGLDLGGTVPLATADERSSSFTPRREVLSGPGGVPASEGAAIGPAFGFFPEVLQAPNRVVATESIEAEIEMMRRALDATTASLIGSKLKDGVTPQDAQIIEALIEVARDAEMIGAVESVIRTGKDAVTATLQAGQDLAATFERVDNDYIRARAEDVRGVTRALALELLGKADANLGAVPEGAILVAEEISAWDFAKAPLQAIAGILCTKGAATSHVAIMARTHGIPAVLGSRADLAALRAAQVVALDGKTGEVWLDPNDTVATEIRERVAREARERDALDSYRQIIPVTRSGQAIEVAANLGSLKEIGPALKAGAMGVGLFRTELLFMERKVLPSEDEQAEIYAELARAFAPYPVIVRTLDIGGDKPVAGIEFPHEENPFLGWRGVRMCLDRPDVFKPQLKALLRAATHGNIKIMVPMVTNADEVLRVKALLAECRAELDAAGIPVGNPDLGIMMETPAAALLAADLAKHAAFFSIGTNDLTQYVMAADRLNPRVADLNRADHPAVLRAIELICDAARQQGIWVGICGEAAARPDLIPIFLRLGVKELSMSPASIPRAKKTVTEIELPGL</sequence>
<dbReference type="SUPFAM" id="SSF47831">
    <property type="entry name" value="Enzyme I of the PEP:sugar phosphotransferase system HPr-binding (sub)domain"/>
    <property type="match status" value="1"/>
</dbReference>
<dbReference type="RefSeq" id="WP_282584446.1">
    <property type="nucleotide sequence ID" value="NZ_JAMOIM010000004.1"/>
</dbReference>
<dbReference type="GO" id="GO:0009401">
    <property type="term" value="P:phosphoenolpyruvate-dependent sugar phosphotransferase system"/>
    <property type="evidence" value="ECO:0007669"/>
    <property type="project" value="UniProtKB-KW"/>
</dbReference>
<dbReference type="InterPro" id="IPR050499">
    <property type="entry name" value="PEP-utilizing_PTS_enzyme"/>
</dbReference>
<evidence type="ECO:0000256" key="5">
    <source>
        <dbReference type="ARBA" id="ARBA00012232"/>
    </source>
</evidence>
<keyword evidence="11 16" id="KW-0598">Phosphotransferase system</keyword>
<dbReference type="PROSITE" id="PS51350">
    <property type="entry name" value="PTS_HPR_DOM"/>
    <property type="match status" value="1"/>
</dbReference>
<dbReference type="InterPro" id="IPR006318">
    <property type="entry name" value="PTS_EI-like"/>
</dbReference>
<dbReference type="GO" id="GO:0005737">
    <property type="term" value="C:cytoplasm"/>
    <property type="evidence" value="ECO:0007669"/>
    <property type="project" value="UniProtKB-SubCell"/>
</dbReference>
<evidence type="ECO:0000256" key="16">
    <source>
        <dbReference type="PIRNR" id="PIRNR000732"/>
    </source>
</evidence>
<dbReference type="InterPro" id="IPR036618">
    <property type="entry name" value="PtsI_HPr-bd_sf"/>
</dbReference>
<dbReference type="InterPro" id="IPR001020">
    <property type="entry name" value="PTS_HPr_His_P_site"/>
</dbReference>
<keyword evidence="13 16" id="KW-0418">Kinase</keyword>
<evidence type="ECO:0000256" key="6">
    <source>
        <dbReference type="ARBA" id="ARBA00016544"/>
    </source>
</evidence>
<comment type="similarity">
    <text evidence="4 16">Belongs to the PEP-utilizing enzyme family.</text>
</comment>
<evidence type="ECO:0000313" key="21">
    <source>
        <dbReference type="EMBL" id="MCW6508100.1"/>
    </source>
</evidence>
<dbReference type="Pfam" id="PF00391">
    <property type="entry name" value="PEP-utilizers"/>
    <property type="match status" value="1"/>
</dbReference>
<feature type="binding site" evidence="18">
    <location>
        <begin position="564"/>
        <end position="565"/>
    </location>
    <ligand>
        <name>phosphoenolpyruvate</name>
        <dbReference type="ChEBI" id="CHEBI:58702"/>
    </ligand>
</feature>
<feature type="binding site" evidence="18">
    <location>
        <position position="407"/>
    </location>
    <ligand>
        <name>phosphoenolpyruvate</name>
        <dbReference type="ChEBI" id="CHEBI:58702"/>
    </ligand>
</feature>
<evidence type="ECO:0000313" key="22">
    <source>
        <dbReference type="Proteomes" id="UP001165667"/>
    </source>
</evidence>
<dbReference type="InterPro" id="IPR008731">
    <property type="entry name" value="PTS_EIN"/>
</dbReference>
<dbReference type="NCBIfam" id="TIGR01003">
    <property type="entry name" value="PTS_HPr_family"/>
    <property type="match status" value="1"/>
</dbReference>
<evidence type="ECO:0000256" key="8">
    <source>
        <dbReference type="ARBA" id="ARBA00022490"/>
    </source>
</evidence>
<evidence type="ECO:0000256" key="12">
    <source>
        <dbReference type="ARBA" id="ARBA00022723"/>
    </source>
</evidence>
<reference evidence="21" key="1">
    <citation type="submission" date="2022-05" db="EMBL/GenBank/DDBJ databases">
        <authorList>
            <person name="Pankratov T."/>
        </authorList>
    </citation>
    <scope>NUCLEOTIDE SEQUENCE</scope>
    <source>
        <strain evidence="21">BP6-180914</strain>
    </source>
</reference>
<dbReference type="GO" id="GO:0046872">
    <property type="term" value="F:metal ion binding"/>
    <property type="evidence" value="ECO:0007669"/>
    <property type="project" value="UniProtKB-KW"/>
</dbReference>
<evidence type="ECO:0000256" key="10">
    <source>
        <dbReference type="ARBA" id="ARBA00022679"/>
    </source>
</evidence>
<keyword evidence="8 16" id="KW-0963">Cytoplasm</keyword>
<evidence type="ECO:0000256" key="18">
    <source>
        <dbReference type="PIRSR" id="PIRSR000732-2"/>
    </source>
</evidence>
<dbReference type="CDD" id="cd00367">
    <property type="entry name" value="PTS-HPr_like"/>
    <property type="match status" value="1"/>
</dbReference>
<organism evidence="21 22">
    <name type="scientific">Lichenifustis flavocetrariae</name>
    <dbReference type="NCBI Taxonomy" id="2949735"/>
    <lineage>
        <taxon>Bacteria</taxon>
        <taxon>Pseudomonadati</taxon>
        <taxon>Pseudomonadota</taxon>
        <taxon>Alphaproteobacteria</taxon>
        <taxon>Hyphomicrobiales</taxon>
        <taxon>Lichenihabitantaceae</taxon>
        <taxon>Lichenifustis</taxon>
    </lineage>
</organism>
<dbReference type="Pfam" id="PF02896">
    <property type="entry name" value="PEP-utilizers_C"/>
    <property type="match status" value="1"/>
</dbReference>
<evidence type="ECO:0000256" key="11">
    <source>
        <dbReference type="ARBA" id="ARBA00022683"/>
    </source>
</evidence>
<feature type="domain" description="HPr" evidence="20">
    <location>
        <begin position="1"/>
        <end position="89"/>
    </location>
</feature>
<feature type="binding site" evidence="18">
    <location>
        <position position="575"/>
    </location>
    <ligand>
        <name>phosphoenolpyruvate</name>
        <dbReference type="ChEBI" id="CHEBI:58702"/>
    </ligand>
</feature>
<evidence type="ECO:0000256" key="14">
    <source>
        <dbReference type="ARBA" id="ARBA00022842"/>
    </source>
</evidence>
<evidence type="ECO:0000256" key="13">
    <source>
        <dbReference type="ARBA" id="ARBA00022777"/>
    </source>
</evidence>
<keyword evidence="14 16" id="KW-0460">Magnesium</keyword>
<evidence type="ECO:0000256" key="4">
    <source>
        <dbReference type="ARBA" id="ARBA00007837"/>
    </source>
</evidence>
<dbReference type="EC" id="2.7.3.9" evidence="5 16"/>
<dbReference type="InterPro" id="IPR008279">
    <property type="entry name" value="PEP-util_enz_mobile_dom"/>
</dbReference>
<evidence type="ECO:0000256" key="19">
    <source>
        <dbReference type="PIRSR" id="PIRSR000732-3"/>
    </source>
</evidence>
<dbReference type="Pfam" id="PF00381">
    <property type="entry name" value="PTS-HPr"/>
    <property type="match status" value="1"/>
</dbReference>
<accession>A0AA41YVJ6</accession>
<keyword evidence="22" id="KW-1185">Reference proteome</keyword>
<dbReference type="NCBIfam" id="TIGR01417">
    <property type="entry name" value="PTS_I_fam"/>
    <property type="match status" value="1"/>
</dbReference>
<evidence type="ECO:0000256" key="7">
    <source>
        <dbReference type="ARBA" id="ARBA00022448"/>
    </source>
</evidence>
<evidence type="ECO:0000256" key="9">
    <source>
        <dbReference type="ARBA" id="ARBA00022597"/>
    </source>
</evidence>
<keyword evidence="7 16" id="KW-0813">Transport</keyword>
<keyword evidence="12 16" id="KW-0479">Metal-binding</keyword>
<comment type="function">
    <text evidence="16">General (non sugar-specific) component of the phosphoenolpyruvate-dependent sugar phosphotransferase system (sugar PTS). This major carbohydrate active-transport system catalyzes the phosphorylation of incoming sugar substrates concomitantly with their translocation across the cell membrane. Enzyme I transfers the phosphoryl group from phosphoenolpyruvate (PEP) to the phosphoryl carrier protein (HPr).</text>
</comment>
<dbReference type="Proteomes" id="UP001165667">
    <property type="component" value="Unassembled WGS sequence"/>
</dbReference>
<evidence type="ECO:0000256" key="15">
    <source>
        <dbReference type="ARBA" id="ARBA00033235"/>
    </source>
</evidence>
<dbReference type="SUPFAM" id="SSF55594">
    <property type="entry name" value="HPr-like"/>
    <property type="match status" value="1"/>
</dbReference>
<evidence type="ECO:0000256" key="3">
    <source>
        <dbReference type="ARBA" id="ARBA00004496"/>
    </source>
</evidence>
<dbReference type="SUPFAM" id="SSF51621">
    <property type="entry name" value="Phosphoenolpyruvate/pyruvate domain"/>
    <property type="match status" value="1"/>
</dbReference>
<comment type="catalytic activity">
    <reaction evidence="1 16">
        <text>L-histidyl-[protein] + phosphoenolpyruvate = N(pros)-phospho-L-histidyl-[protein] + pyruvate</text>
        <dbReference type="Rhea" id="RHEA:23880"/>
        <dbReference type="Rhea" id="RHEA-COMP:9745"/>
        <dbReference type="Rhea" id="RHEA-COMP:9746"/>
        <dbReference type="ChEBI" id="CHEBI:15361"/>
        <dbReference type="ChEBI" id="CHEBI:29979"/>
        <dbReference type="ChEBI" id="CHEBI:58702"/>
        <dbReference type="ChEBI" id="CHEBI:64837"/>
        <dbReference type="EC" id="2.7.3.9"/>
    </reaction>
</comment>
<feature type="binding site" evidence="18">
    <location>
        <position position="443"/>
    </location>
    <ligand>
        <name>phosphoenolpyruvate</name>
        <dbReference type="ChEBI" id="CHEBI:58702"/>
    </ligand>
</feature>
<dbReference type="Gene3D" id="3.30.1340.10">
    <property type="entry name" value="HPr-like"/>
    <property type="match status" value="1"/>
</dbReference>
<dbReference type="Pfam" id="PF05524">
    <property type="entry name" value="PEP-utilisers_N"/>
    <property type="match status" value="1"/>
</dbReference>
<dbReference type="InterPro" id="IPR015813">
    <property type="entry name" value="Pyrv/PenolPyrv_kinase-like_dom"/>
</dbReference>
<dbReference type="InterPro" id="IPR024692">
    <property type="entry name" value="PTS_EI"/>
</dbReference>
<dbReference type="PANTHER" id="PTHR46244:SF6">
    <property type="entry name" value="PHOSPHOENOLPYRUVATE-PROTEIN PHOSPHOTRANSFERASE"/>
    <property type="match status" value="1"/>
</dbReference>
<dbReference type="PROSITE" id="PS00369">
    <property type="entry name" value="PTS_HPR_HIS"/>
    <property type="match status" value="1"/>
</dbReference>
<dbReference type="Gene3D" id="3.20.20.60">
    <property type="entry name" value="Phosphoenolpyruvate-binding domains"/>
    <property type="match status" value="1"/>
</dbReference>
<feature type="active site" description="Proton donor" evidence="17">
    <location>
        <position position="612"/>
    </location>
</feature>
<dbReference type="AlphaFoldDB" id="A0AA41YVJ6"/>
<protein>
    <recommendedName>
        <fullName evidence="6 16">Phosphoenolpyruvate-protein phosphotransferase</fullName>
        <ecNumber evidence="5 16">2.7.3.9</ecNumber>
    </recommendedName>
    <alternativeName>
        <fullName evidence="15 16">Phosphotransferase system, enzyme I</fullName>
    </alternativeName>
</protein>
<dbReference type="EMBL" id="JAMOIM010000004">
    <property type="protein sequence ID" value="MCW6508100.1"/>
    <property type="molecule type" value="Genomic_DNA"/>
</dbReference>
<dbReference type="Gene3D" id="3.50.30.10">
    <property type="entry name" value="Phosphohistidine domain"/>
    <property type="match status" value="1"/>
</dbReference>
<keyword evidence="9 16" id="KW-0762">Sugar transport</keyword>
<dbReference type="Gene3D" id="1.10.274.10">
    <property type="entry name" value="PtsI, HPr-binding domain"/>
    <property type="match status" value="1"/>
</dbReference>
<comment type="cofactor">
    <cofactor evidence="2 16 19">
        <name>Mg(2+)</name>
        <dbReference type="ChEBI" id="CHEBI:18420"/>
    </cofactor>
</comment>
<name>A0AA41YVJ6_9HYPH</name>
<dbReference type="InterPro" id="IPR040442">
    <property type="entry name" value="Pyrv_kinase-like_dom_sf"/>
</dbReference>